<proteinExistence type="predicted"/>
<evidence type="ECO:0000313" key="1">
    <source>
        <dbReference type="EMBL" id="KAH7979412.1"/>
    </source>
</evidence>
<gene>
    <name evidence="1" type="ORF">HPB49_009356</name>
</gene>
<protein>
    <submittedName>
        <fullName evidence="1">Uncharacterized protein</fullName>
    </submittedName>
</protein>
<accession>A0ACB8DY13</accession>
<reference evidence="1" key="1">
    <citation type="submission" date="2020-05" db="EMBL/GenBank/DDBJ databases">
        <title>Large-scale comparative analyses of tick genomes elucidate their genetic diversity and vector capacities.</title>
        <authorList>
            <person name="Jia N."/>
            <person name="Wang J."/>
            <person name="Shi W."/>
            <person name="Du L."/>
            <person name="Sun Y."/>
            <person name="Zhan W."/>
            <person name="Jiang J."/>
            <person name="Wang Q."/>
            <person name="Zhang B."/>
            <person name="Ji P."/>
            <person name="Sakyi L.B."/>
            <person name="Cui X."/>
            <person name="Yuan T."/>
            <person name="Jiang B."/>
            <person name="Yang W."/>
            <person name="Lam T.T.-Y."/>
            <person name="Chang Q."/>
            <person name="Ding S."/>
            <person name="Wang X."/>
            <person name="Zhu J."/>
            <person name="Ruan X."/>
            <person name="Zhao L."/>
            <person name="Wei J."/>
            <person name="Que T."/>
            <person name="Du C."/>
            <person name="Cheng J."/>
            <person name="Dai P."/>
            <person name="Han X."/>
            <person name="Huang E."/>
            <person name="Gao Y."/>
            <person name="Liu J."/>
            <person name="Shao H."/>
            <person name="Ye R."/>
            <person name="Li L."/>
            <person name="Wei W."/>
            <person name="Wang X."/>
            <person name="Wang C."/>
            <person name="Yang T."/>
            <person name="Huo Q."/>
            <person name="Li W."/>
            <person name="Guo W."/>
            <person name="Chen H."/>
            <person name="Zhou L."/>
            <person name="Ni X."/>
            <person name="Tian J."/>
            <person name="Zhou Y."/>
            <person name="Sheng Y."/>
            <person name="Liu T."/>
            <person name="Pan Y."/>
            <person name="Xia L."/>
            <person name="Li J."/>
            <person name="Zhao F."/>
            <person name="Cao W."/>
        </authorList>
    </citation>
    <scope>NUCLEOTIDE SEQUENCE</scope>
    <source>
        <strain evidence="1">Dsil-2018</strain>
    </source>
</reference>
<name>A0ACB8DY13_DERSI</name>
<keyword evidence="2" id="KW-1185">Reference proteome</keyword>
<sequence length="259" mass="28398">MAVPVEASDPGLGGPSMSSDVQHSYQLRSRIPRPPNAFMLFAQEERRSVAAENPNENNQCVRSRLGKLCRNLSTANKEPYQRKVVEAANVHRRNHPDYVYNPREAYRCKGHDRRTKAIASKPKRRSSGDQEQQPSISTAVAQDRRNATPYRLTAIVTATASARSDAWPYNGHRFPGPLPLSLRVANREYAAPTAQLAAARAFKQPKTPCAPTMLDNQLSPTLLDDEDDDSSVGTSSFDQGRFPETLGSADGAPGDGQPS</sequence>
<comment type="caution">
    <text evidence="1">The sequence shown here is derived from an EMBL/GenBank/DDBJ whole genome shotgun (WGS) entry which is preliminary data.</text>
</comment>
<evidence type="ECO:0000313" key="2">
    <source>
        <dbReference type="Proteomes" id="UP000821865"/>
    </source>
</evidence>
<dbReference type="EMBL" id="CM023470">
    <property type="protein sequence ID" value="KAH7979412.1"/>
    <property type="molecule type" value="Genomic_DNA"/>
</dbReference>
<organism evidence="1 2">
    <name type="scientific">Dermacentor silvarum</name>
    <name type="common">Tick</name>
    <dbReference type="NCBI Taxonomy" id="543639"/>
    <lineage>
        <taxon>Eukaryota</taxon>
        <taxon>Metazoa</taxon>
        <taxon>Ecdysozoa</taxon>
        <taxon>Arthropoda</taxon>
        <taxon>Chelicerata</taxon>
        <taxon>Arachnida</taxon>
        <taxon>Acari</taxon>
        <taxon>Parasitiformes</taxon>
        <taxon>Ixodida</taxon>
        <taxon>Ixodoidea</taxon>
        <taxon>Ixodidae</taxon>
        <taxon>Rhipicephalinae</taxon>
        <taxon>Dermacentor</taxon>
    </lineage>
</organism>
<dbReference type="Proteomes" id="UP000821865">
    <property type="component" value="Chromosome 1"/>
</dbReference>